<protein>
    <submittedName>
        <fullName evidence="1">Uncharacterized protein</fullName>
    </submittedName>
</protein>
<dbReference type="Proteomes" id="UP001212997">
    <property type="component" value="Unassembled WGS sequence"/>
</dbReference>
<proteinExistence type="predicted"/>
<gene>
    <name evidence="1" type="ORF">NLI96_g8340</name>
</gene>
<dbReference type="EMBL" id="JANAWD010000374">
    <property type="protein sequence ID" value="KAJ3480453.1"/>
    <property type="molecule type" value="Genomic_DNA"/>
</dbReference>
<comment type="caution">
    <text evidence="1">The sequence shown here is derived from an EMBL/GenBank/DDBJ whole genome shotgun (WGS) entry which is preliminary data.</text>
</comment>
<organism evidence="1 2">
    <name type="scientific">Meripilus lineatus</name>
    <dbReference type="NCBI Taxonomy" id="2056292"/>
    <lineage>
        <taxon>Eukaryota</taxon>
        <taxon>Fungi</taxon>
        <taxon>Dikarya</taxon>
        <taxon>Basidiomycota</taxon>
        <taxon>Agaricomycotina</taxon>
        <taxon>Agaricomycetes</taxon>
        <taxon>Polyporales</taxon>
        <taxon>Meripilaceae</taxon>
        <taxon>Meripilus</taxon>
    </lineage>
</organism>
<keyword evidence="2" id="KW-1185">Reference proteome</keyword>
<sequence>MRSYTSRATTWRVNVEQKRSDSNELNETIKAMGYLTRIKIPDHSTNVGPALREPDVKARPQVGNDLGLIEDMSADEDAILSGAIRESRTPRYGLFLQRSSDFHSGVLKVTGIQERYKLEVRKCEGVG</sequence>
<dbReference type="AlphaFoldDB" id="A0AAD5YC34"/>
<evidence type="ECO:0000313" key="1">
    <source>
        <dbReference type="EMBL" id="KAJ3480453.1"/>
    </source>
</evidence>
<evidence type="ECO:0000313" key="2">
    <source>
        <dbReference type="Proteomes" id="UP001212997"/>
    </source>
</evidence>
<accession>A0AAD5YC34</accession>
<name>A0AAD5YC34_9APHY</name>
<reference evidence="1" key="1">
    <citation type="submission" date="2022-07" db="EMBL/GenBank/DDBJ databases">
        <title>Genome Sequence of Physisporinus lineatus.</title>
        <authorList>
            <person name="Buettner E."/>
        </authorList>
    </citation>
    <scope>NUCLEOTIDE SEQUENCE</scope>
    <source>
        <strain evidence="1">VT162</strain>
    </source>
</reference>